<dbReference type="Proteomes" id="UP001055658">
    <property type="component" value="Chromosome"/>
</dbReference>
<dbReference type="NCBIfam" id="TIGR04282">
    <property type="entry name" value="glyco_like_cofC"/>
    <property type="match status" value="1"/>
</dbReference>
<dbReference type="PANTHER" id="PTHR36529:SF1">
    <property type="entry name" value="GLYCOSYLTRANSFERASE"/>
    <property type="match status" value="1"/>
</dbReference>
<protein>
    <submittedName>
        <fullName evidence="1">TIGR04282 family arsenosugar biosynthesis glycosyltransferase</fullName>
    </submittedName>
</protein>
<evidence type="ECO:0000313" key="2">
    <source>
        <dbReference type="Proteomes" id="UP001055658"/>
    </source>
</evidence>
<dbReference type="EMBL" id="CP092418">
    <property type="protein sequence ID" value="USD20507.1"/>
    <property type="molecule type" value="Genomic_DNA"/>
</dbReference>
<gene>
    <name evidence="1" type="ORF">MJO52_15695</name>
</gene>
<dbReference type="RefSeq" id="WP_252082907.1">
    <property type="nucleotide sequence ID" value="NZ_CP092418.1"/>
</dbReference>
<name>A0ABY4VDK2_9GAMM</name>
<organism evidence="1 2">
    <name type="scientific">Microbulbifer variabilis</name>
    <dbReference type="NCBI Taxonomy" id="266805"/>
    <lineage>
        <taxon>Bacteria</taxon>
        <taxon>Pseudomonadati</taxon>
        <taxon>Pseudomonadota</taxon>
        <taxon>Gammaproteobacteria</taxon>
        <taxon>Cellvibrionales</taxon>
        <taxon>Microbulbiferaceae</taxon>
        <taxon>Microbulbifer</taxon>
    </lineage>
</organism>
<dbReference type="Gene3D" id="3.90.550.10">
    <property type="entry name" value="Spore Coat Polysaccharide Biosynthesis Protein SpsA, Chain A"/>
    <property type="match status" value="1"/>
</dbReference>
<dbReference type="InterPro" id="IPR018641">
    <property type="entry name" value="Trfase_1_rSAM/seldom-assoc"/>
</dbReference>
<keyword evidence="2" id="KW-1185">Reference proteome</keyword>
<dbReference type="PANTHER" id="PTHR36529">
    <property type="entry name" value="SLL1095 PROTEIN"/>
    <property type="match status" value="1"/>
</dbReference>
<dbReference type="SUPFAM" id="SSF53448">
    <property type="entry name" value="Nucleotide-diphospho-sugar transferases"/>
    <property type="match status" value="1"/>
</dbReference>
<reference evidence="1" key="1">
    <citation type="submission" date="2022-02" db="EMBL/GenBank/DDBJ databases">
        <title>Coral-associated bacteria.</title>
        <authorList>
            <person name="Tang K."/>
            <person name="Wang X."/>
        </authorList>
    </citation>
    <scope>NUCLEOTIDE SEQUENCE</scope>
    <source>
        <strain evidence="1">SCSIO 43006</strain>
    </source>
</reference>
<sequence length="213" mass="23218">MSNSSLPSLRLVVMAKAPLPGYAKTRLIPALGEQGAASLAERLLQQTLMEAVKADLGPVELHVTPDSLHPFWQTLALPRGVTLHNQTQGDLGQRLWQAANTYQVAGQGLLLLGTDCPALTAARLRKAAVALKNADAVMYPAKDGGYTLLGLKRVCWRLFEDISWSTEVVAQQTLERLQECAMLCRCLEVLPDIDEPEDLQFLPCAWGVSQAES</sequence>
<dbReference type="Pfam" id="PF09837">
    <property type="entry name" value="DUF2064"/>
    <property type="match status" value="1"/>
</dbReference>
<evidence type="ECO:0000313" key="1">
    <source>
        <dbReference type="EMBL" id="USD20507.1"/>
    </source>
</evidence>
<dbReference type="InterPro" id="IPR029044">
    <property type="entry name" value="Nucleotide-diphossugar_trans"/>
</dbReference>
<proteinExistence type="predicted"/>
<accession>A0ABY4VDK2</accession>